<dbReference type="Pfam" id="PF03466">
    <property type="entry name" value="LysR_substrate"/>
    <property type="match status" value="1"/>
</dbReference>
<reference evidence="7 8" key="1">
    <citation type="submission" date="2016-02" db="EMBL/GenBank/DDBJ databases">
        <title>Draft genome sequence of Hydrogenophaga sp. LPB0072.</title>
        <authorList>
            <person name="Shin S.-K."/>
            <person name="Yi H."/>
        </authorList>
    </citation>
    <scope>NUCLEOTIDE SEQUENCE [LARGE SCALE GENOMIC DNA]</scope>
    <source>
        <strain evidence="7 8">LPB0072</strain>
    </source>
</reference>
<organism evidence="6 9">
    <name type="scientific">Hydrogenophaga crassostreae</name>
    <dbReference type="NCBI Taxonomy" id="1763535"/>
    <lineage>
        <taxon>Bacteria</taxon>
        <taxon>Pseudomonadati</taxon>
        <taxon>Pseudomonadota</taxon>
        <taxon>Betaproteobacteria</taxon>
        <taxon>Burkholderiales</taxon>
        <taxon>Comamonadaceae</taxon>
        <taxon>Hydrogenophaga</taxon>
    </lineage>
</organism>
<accession>A0A162VQR6</accession>
<evidence type="ECO:0000256" key="2">
    <source>
        <dbReference type="ARBA" id="ARBA00023015"/>
    </source>
</evidence>
<dbReference type="AlphaFoldDB" id="A0A162VQR6"/>
<evidence type="ECO:0000256" key="1">
    <source>
        <dbReference type="ARBA" id="ARBA00009437"/>
    </source>
</evidence>
<evidence type="ECO:0000256" key="4">
    <source>
        <dbReference type="ARBA" id="ARBA00023163"/>
    </source>
</evidence>
<dbReference type="EMBL" id="LVWD01000042">
    <property type="protein sequence ID" value="OAD39484.1"/>
    <property type="molecule type" value="Genomic_DNA"/>
</dbReference>
<dbReference type="EMBL" id="CP017476">
    <property type="protein sequence ID" value="AOW15032.1"/>
    <property type="molecule type" value="Genomic_DNA"/>
</dbReference>
<dbReference type="GO" id="GO:0003700">
    <property type="term" value="F:DNA-binding transcription factor activity"/>
    <property type="evidence" value="ECO:0007669"/>
    <property type="project" value="InterPro"/>
</dbReference>
<dbReference type="STRING" id="1763535.LPB072_21690"/>
<sequence>MRTMKLDLDDAALFLRVAELGTLSAAARERNQPVSQISRTLARLEARCGARLMHRTTHGLSLTDEGDTFAEYARRLVDTRDELAAAFRHKQNGPSGWVRLSVSSVLAETLIAPSLPSLYEAYPQLQVDILADDRMSDMAREGVDIAIRTGAPNLDNLVARQIGDHGRRLCASPAYLSRFGAPRHPDDLPAHRLITSSASPSVNRWPWAPRRDAPAGGVYFAQGHTRTDNSALMMTLALRGVGIARLNDLLTRDQMARGDLVSVMDDWFDRGRVPIYAVMLPERHRLPKVRACIDHWARWVSGEAQGLEPSAP</sequence>
<dbReference type="Gene3D" id="3.40.190.290">
    <property type="match status" value="1"/>
</dbReference>
<keyword evidence="8" id="KW-1185">Reference proteome</keyword>
<proteinExistence type="inferred from homology"/>
<keyword evidence="4" id="KW-0804">Transcription</keyword>
<evidence type="ECO:0000313" key="6">
    <source>
        <dbReference type="EMBL" id="AOW15032.1"/>
    </source>
</evidence>
<evidence type="ECO:0000259" key="5">
    <source>
        <dbReference type="PROSITE" id="PS50931"/>
    </source>
</evidence>
<dbReference type="Proteomes" id="UP000185657">
    <property type="component" value="Unassembled WGS sequence"/>
</dbReference>
<reference evidence="6 9" key="2">
    <citation type="submission" date="2016-10" db="EMBL/GenBank/DDBJ databases">
        <title>Hydorgenophaga sp. LPB0072 isolated from gastropod.</title>
        <authorList>
            <person name="Kim E."/>
            <person name="Yi H."/>
        </authorList>
    </citation>
    <scope>NUCLEOTIDE SEQUENCE [LARGE SCALE GENOMIC DNA]</scope>
    <source>
        <strain evidence="6 9">LPB0072</strain>
    </source>
</reference>
<dbReference type="Proteomes" id="UP000185680">
    <property type="component" value="Chromosome"/>
</dbReference>
<dbReference type="SUPFAM" id="SSF53850">
    <property type="entry name" value="Periplasmic binding protein-like II"/>
    <property type="match status" value="1"/>
</dbReference>
<dbReference type="PANTHER" id="PTHR30537:SF5">
    <property type="entry name" value="HTH-TYPE TRANSCRIPTIONAL ACTIVATOR TTDR-RELATED"/>
    <property type="match status" value="1"/>
</dbReference>
<dbReference type="PANTHER" id="PTHR30537">
    <property type="entry name" value="HTH-TYPE TRANSCRIPTIONAL REGULATOR"/>
    <property type="match status" value="1"/>
</dbReference>
<dbReference type="InterPro" id="IPR000847">
    <property type="entry name" value="LysR_HTH_N"/>
</dbReference>
<dbReference type="SUPFAM" id="SSF46785">
    <property type="entry name" value="Winged helix' DNA-binding domain"/>
    <property type="match status" value="1"/>
</dbReference>
<dbReference type="KEGG" id="hyl:LPB072_21690"/>
<dbReference type="PROSITE" id="PS50931">
    <property type="entry name" value="HTH_LYSR"/>
    <property type="match status" value="1"/>
</dbReference>
<evidence type="ECO:0000313" key="9">
    <source>
        <dbReference type="Proteomes" id="UP000185680"/>
    </source>
</evidence>
<dbReference type="InterPro" id="IPR058163">
    <property type="entry name" value="LysR-type_TF_proteobact-type"/>
</dbReference>
<dbReference type="InterPro" id="IPR005119">
    <property type="entry name" value="LysR_subst-bd"/>
</dbReference>
<dbReference type="GO" id="GO:0006351">
    <property type="term" value="P:DNA-templated transcription"/>
    <property type="evidence" value="ECO:0007669"/>
    <property type="project" value="TreeGrafter"/>
</dbReference>
<feature type="domain" description="HTH lysR-type" evidence="5">
    <location>
        <begin position="6"/>
        <end position="63"/>
    </location>
</feature>
<keyword evidence="2" id="KW-0805">Transcription regulation</keyword>
<gene>
    <name evidence="6" type="ORF">LPB072_21690</name>
    <name evidence="7" type="ORF">LPB72_21075</name>
</gene>
<name>A0A162VQR6_9BURK</name>
<evidence type="ECO:0000313" key="7">
    <source>
        <dbReference type="EMBL" id="OAD39484.1"/>
    </source>
</evidence>
<keyword evidence="3" id="KW-0238">DNA-binding</keyword>
<dbReference type="GO" id="GO:0043565">
    <property type="term" value="F:sequence-specific DNA binding"/>
    <property type="evidence" value="ECO:0007669"/>
    <property type="project" value="TreeGrafter"/>
</dbReference>
<dbReference type="InterPro" id="IPR036390">
    <property type="entry name" value="WH_DNA-bd_sf"/>
</dbReference>
<dbReference type="InterPro" id="IPR036388">
    <property type="entry name" value="WH-like_DNA-bd_sf"/>
</dbReference>
<dbReference type="CDD" id="cd08422">
    <property type="entry name" value="PBP2_CrgA_like"/>
    <property type="match status" value="1"/>
</dbReference>
<dbReference type="OrthoDB" id="8993884at2"/>
<dbReference type="Gene3D" id="1.10.10.10">
    <property type="entry name" value="Winged helix-like DNA-binding domain superfamily/Winged helix DNA-binding domain"/>
    <property type="match status" value="1"/>
</dbReference>
<evidence type="ECO:0000256" key="3">
    <source>
        <dbReference type="ARBA" id="ARBA00023125"/>
    </source>
</evidence>
<evidence type="ECO:0000313" key="8">
    <source>
        <dbReference type="Proteomes" id="UP000185657"/>
    </source>
</evidence>
<protein>
    <recommendedName>
        <fullName evidence="5">HTH lysR-type domain-containing protein</fullName>
    </recommendedName>
</protein>
<dbReference type="Pfam" id="PF00126">
    <property type="entry name" value="HTH_1"/>
    <property type="match status" value="1"/>
</dbReference>
<comment type="similarity">
    <text evidence="1">Belongs to the LysR transcriptional regulatory family.</text>
</comment>